<name>A0ABZ0HWK1_9HYPH</name>
<dbReference type="InterPro" id="IPR020806">
    <property type="entry name" value="PKS_PP-bd"/>
</dbReference>
<gene>
    <name evidence="4" type="ORF">RZS28_06460</name>
</gene>
<dbReference type="RefSeq" id="WP_407340512.1">
    <property type="nucleotide sequence ID" value="NZ_CP136862.1"/>
</dbReference>
<dbReference type="InterPro" id="IPR009081">
    <property type="entry name" value="PP-bd_ACP"/>
</dbReference>
<dbReference type="Gene3D" id="3.40.50.1820">
    <property type="entry name" value="alpha/beta hydrolase"/>
    <property type="match status" value="1"/>
</dbReference>
<dbReference type="PANTHER" id="PTHR43775">
    <property type="entry name" value="FATTY ACID SYNTHASE"/>
    <property type="match status" value="1"/>
</dbReference>
<sequence length="345" mass="38916">MDNSYIYNIIIENLQRLLQRSQISPDDNFFDLGGDSLIAARLFLEIEQETGRRLPVTTINDAPTAAKLADAVGSAPTPQFSTLVLLKPGDARHPLFIVHGLGGYITQLLPLGKSIESRHAVYGIQARGLDGESAPCETVEEMAQLYVDVIREVQPRGPYFLAGYSFGGLVAMEMAHRLSQAGEKIAFLAFLDSCPDRPYWPLISRLTVLRRITEHRAAKLLKTPPRAIYSHAITWLRRRFGLEQVSGPSLLLPVKRVSQAHWAARARYRPRYYDGTITFFRAKTFYFMVPENPARIWRKLSREFELHLVPGDHWELMLRHVGDLAAELSPCLLKAHGHDCDATSK</sequence>
<dbReference type="Pfam" id="PF00975">
    <property type="entry name" value="Thioesterase"/>
    <property type="match status" value="1"/>
</dbReference>
<keyword evidence="1" id="KW-0596">Phosphopantetheine</keyword>
<evidence type="ECO:0000256" key="1">
    <source>
        <dbReference type="ARBA" id="ARBA00022450"/>
    </source>
</evidence>
<dbReference type="Proteomes" id="UP001626536">
    <property type="component" value="Chromosome"/>
</dbReference>
<dbReference type="SMART" id="SM00823">
    <property type="entry name" value="PKS_PP"/>
    <property type="match status" value="1"/>
</dbReference>
<keyword evidence="2" id="KW-0597">Phosphoprotein</keyword>
<keyword evidence="4" id="KW-0378">Hydrolase</keyword>
<evidence type="ECO:0000313" key="4">
    <source>
        <dbReference type="EMBL" id="WOJ90923.1"/>
    </source>
</evidence>
<accession>A0ABZ0HWK1</accession>
<evidence type="ECO:0000256" key="2">
    <source>
        <dbReference type="ARBA" id="ARBA00022553"/>
    </source>
</evidence>
<feature type="domain" description="Carrier" evidence="3">
    <location>
        <begin position="1"/>
        <end position="76"/>
    </location>
</feature>
<dbReference type="Gene3D" id="1.10.1200.10">
    <property type="entry name" value="ACP-like"/>
    <property type="match status" value="1"/>
</dbReference>
<evidence type="ECO:0000313" key="5">
    <source>
        <dbReference type="Proteomes" id="UP001626536"/>
    </source>
</evidence>
<dbReference type="InterPro" id="IPR029058">
    <property type="entry name" value="AB_hydrolase_fold"/>
</dbReference>
<dbReference type="SUPFAM" id="SSF47336">
    <property type="entry name" value="ACP-like"/>
    <property type="match status" value="1"/>
</dbReference>
<reference evidence="4 5" key="1">
    <citation type="submission" date="2023-10" db="EMBL/GenBank/DDBJ databases">
        <title>Novel methanotroph of the genus Methylocapsa from a subarctic wetland.</title>
        <authorList>
            <person name="Belova S.E."/>
            <person name="Oshkin I.Y."/>
            <person name="Miroshnikov K."/>
            <person name="Dedysh S.N."/>
        </authorList>
    </citation>
    <scope>NUCLEOTIDE SEQUENCE [LARGE SCALE GENOMIC DNA]</scope>
    <source>
        <strain evidence="4 5">RX1</strain>
    </source>
</reference>
<organism evidence="4 5">
    <name type="scientific">Methylocapsa polymorpha</name>
    <dbReference type="NCBI Taxonomy" id="3080828"/>
    <lineage>
        <taxon>Bacteria</taxon>
        <taxon>Pseudomonadati</taxon>
        <taxon>Pseudomonadota</taxon>
        <taxon>Alphaproteobacteria</taxon>
        <taxon>Hyphomicrobiales</taxon>
        <taxon>Beijerinckiaceae</taxon>
        <taxon>Methylocapsa</taxon>
    </lineage>
</organism>
<proteinExistence type="predicted"/>
<dbReference type="Pfam" id="PF00550">
    <property type="entry name" value="PP-binding"/>
    <property type="match status" value="1"/>
</dbReference>
<dbReference type="PROSITE" id="PS50075">
    <property type="entry name" value="CARRIER"/>
    <property type="match status" value="1"/>
</dbReference>
<dbReference type="SUPFAM" id="SSF53474">
    <property type="entry name" value="alpha/beta-Hydrolases"/>
    <property type="match status" value="1"/>
</dbReference>
<dbReference type="InterPro" id="IPR036736">
    <property type="entry name" value="ACP-like_sf"/>
</dbReference>
<dbReference type="EMBL" id="CP136862">
    <property type="protein sequence ID" value="WOJ90923.1"/>
    <property type="molecule type" value="Genomic_DNA"/>
</dbReference>
<dbReference type="PANTHER" id="PTHR43775:SF37">
    <property type="entry name" value="SI:DKEY-61P9.11"/>
    <property type="match status" value="1"/>
</dbReference>
<dbReference type="InterPro" id="IPR050091">
    <property type="entry name" value="PKS_NRPS_Biosynth_Enz"/>
</dbReference>
<dbReference type="GO" id="GO:0016787">
    <property type="term" value="F:hydrolase activity"/>
    <property type="evidence" value="ECO:0007669"/>
    <property type="project" value="UniProtKB-KW"/>
</dbReference>
<protein>
    <submittedName>
        <fullName evidence="4">Alpha/beta fold hydrolase</fullName>
    </submittedName>
</protein>
<keyword evidence="5" id="KW-1185">Reference proteome</keyword>
<evidence type="ECO:0000259" key="3">
    <source>
        <dbReference type="PROSITE" id="PS50075"/>
    </source>
</evidence>
<dbReference type="InterPro" id="IPR001031">
    <property type="entry name" value="Thioesterase"/>
</dbReference>